<evidence type="ECO:0000313" key="2">
    <source>
        <dbReference type="EMBL" id="CAH3190824.1"/>
    </source>
</evidence>
<dbReference type="EMBL" id="CALNXI010002802">
    <property type="protein sequence ID" value="CAH3190824.1"/>
    <property type="molecule type" value="Genomic_DNA"/>
</dbReference>
<organism evidence="2 3">
    <name type="scientific">Porites evermanni</name>
    <dbReference type="NCBI Taxonomy" id="104178"/>
    <lineage>
        <taxon>Eukaryota</taxon>
        <taxon>Metazoa</taxon>
        <taxon>Cnidaria</taxon>
        <taxon>Anthozoa</taxon>
        <taxon>Hexacorallia</taxon>
        <taxon>Scleractinia</taxon>
        <taxon>Fungiina</taxon>
        <taxon>Poritidae</taxon>
        <taxon>Porites</taxon>
    </lineage>
</organism>
<comment type="caution">
    <text evidence="2">The sequence shown here is derived from an EMBL/GenBank/DDBJ whole genome shotgun (WGS) entry which is preliminary data.</text>
</comment>
<reference evidence="2 3" key="1">
    <citation type="submission" date="2022-05" db="EMBL/GenBank/DDBJ databases">
        <authorList>
            <consortium name="Genoscope - CEA"/>
            <person name="William W."/>
        </authorList>
    </citation>
    <scope>NUCLEOTIDE SEQUENCE [LARGE SCALE GENOMIC DNA]</scope>
</reference>
<feature type="chain" id="PRO_5045787093" description="Reverse transcriptase domain-containing protein" evidence="1">
    <location>
        <begin position="18"/>
        <end position="93"/>
    </location>
</feature>
<keyword evidence="3" id="KW-1185">Reference proteome</keyword>
<sequence length="93" mass="10996">MNRQGVTLLLLLNLSAAFDHSILLDRWMLSDRLKLNDDKTEFIIMGTRQQLAKLQRVQNAAARLICKVRRFDHITPILFSLHWLPVRNRIQFK</sequence>
<name>A0ABN8SGK5_9CNID</name>
<proteinExistence type="predicted"/>
<evidence type="ECO:0000256" key="1">
    <source>
        <dbReference type="SAM" id="SignalP"/>
    </source>
</evidence>
<keyword evidence="1" id="KW-0732">Signal</keyword>
<evidence type="ECO:0008006" key="4">
    <source>
        <dbReference type="Google" id="ProtNLM"/>
    </source>
</evidence>
<evidence type="ECO:0000313" key="3">
    <source>
        <dbReference type="Proteomes" id="UP001159427"/>
    </source>
</evidence>
<dbReference type="Proteomes" id="UP001159427">
    <property type="component" value="Unassembled WGS sequence"/>
</dbReference>
<feature type="signal peptide" evidence="1">
    <location>
        <begin position="1"/>
        <end position="17"/>
    </location>
</feature>
<feature type="non-terminal residue" evidence="2">
    <location>
        <position position="93"/>
    </location>
</feature>
<accession>A0ABN8SGK5</accession>
<protein>
    <recommendedName>
        <fullName evidence="4">Reverse transcriptase domain-containing protein</fullName>
    </recommendedName>
</protein>
<gene>
    <name evidence="2" type="ORF">PEVE_00020950</name>
</gene>